<dbReference type="GO" id="GO:0071007">
    <property type="term" value="C:U2-type catalytic step 2 spliceosome"/>
    <property type="evidence" value="ECO:0007669"/>
    <property type="project" value="TreeGrafter"/>
</dbReference>
<dbReference type="GO" id="GO:0006397">
    <property type="term" value="P:mRNA processing"/>
    <property type="evidence" value="ECO:0007669"/>
    <property type="project" value="UniProtKB-KW"/>
</dbReference>
<dbReference type="InterPro" id="IPR048995">
    <property type="entry name" value="STL11/RBM22-like_N"/>
</dbReference>
<evidence type="ECO:0000256" key="8">
    <source>
        <dbReference type="ARBA" id="ARBA00023242"/>
    </source>
</evidence>
<evidence type="ECO:0000256" key="1">
    <source>
        <dbReference type="ARBA" id="ARBA00004123"/>
    </source>
</evidence>
<evidence type="ECO:0000256" key="9">
    <source>
        <dbReference type="ARBA" id="ARBA00025609"/>
    </source>
</evidence>
<dbReference type="AlphaFoldDB" id="A0A7H9HSZ5"/>
<dbReference type="InterPro" id="IPR034356">
    <property type="entry name" value="Slt11_RRM"/>
</dbReference>
<dbReference type="OrthoDB" id="10259600at2759"/>
<evidence type="ECO:0000256" key="6">
    <source>
        <dbReference type="ARBA" id="ARBA00022884"/>
    </source>
</evidence>
<evidence type="ECO:0000313" key="13">
    <source>
        <dbReference type="Proteomes" id="UP000510647"/>
    </source>
</evidence>
<sequence length="350" mass="39716">MGEEETPVICDLCLGDSDNVRLTKVSNGAHCKICTLPYTLYHFKPNRRDSNLTKTLICTRCSKQRNICQCCMLDMVWHIPLQLRDRMLAMIQKDSTNITEEAKNDMMKRFLALKDVKLGGARITSDPREIDTVMIKLQEILHQHPITAAPQARITDSSAQLENFKHVDITRLLRKLPLNQSFDDTTACKSFFIYNIDPSIPEWKISSAIAETVSTDEWQDRTTTSLVINHKAHCGGFRFKNEDLGLKFIRNLQASNSTLKTTKNLQRGILKINHFRVFVIPWTSGFSTGSFGSTTGENIKLSLSLNKMITMETKTSPDHVPKGVEVTAKSKDNKVTKRRAKTKRISNIEL</sequence>
<dbReference type="Proteomes" id="UP000510647">
    <property type="component" value="Chromosome 4"/>
</dbReference>
<keyword evidence="6" id="KW-0694">RNA-binding</keyword>
<organism evidence="12 13">
    <name type="scientific">Torulaspora globosa</name>
    <dbReference type="NCBI Taxonomy" id="48254"/>
    <lineage>
        <taxon>Eukaryota</taxon>
        <taxon>Fungi</taxon>
        <taxon>Dikarya</taxon>
        <taxon>Ascomycota</taxon>
        <taxon>Saccharomycotina</taxon>
        <taxon>Saccharomycetes</taxon>
        <taxon>Saccharomycetales</taxon>
        <taxon>Saccharomycetaceae</taxon>
        <taxon>Torulaspora</taxon>
    </lineage>
</organism>
<keyword evidence="4" id="KW-0507">mRNA processing</keyword>
<evidence type="ECO:0000256" key="3">
    <source>
        <dbReference type="ARBA" id="ARBA00019060"/>
    </source>
</evidence>
<evidence type="ECO:0000313" key="12">
    <source>
        <dbReference type="EMBL" id="QLQ80439.1"/>
    </source>
</evidence>
<evidence type="ECO:0000256" key="4">
    <source>
        <dbReference type="ARBA" id="ARBA00022664"/>
    </source>
</evidence>
<evidence type="ECO:0000256" key="7">
    <source>
        <dbReference type="ARBA" id="ARBA00023187"/>
    </source>
</evidence>
<dbReference type="PANTHER" id="PTHR14089:SF6">
    <property type="entry name" value="PRE-MRNA-SPLICING FACTOR RBM22"/>
    <property type="match status" value="1"/>
</dbReference>
<dbReference type="InterPro" id="IPR039171">
    <property type="entry name" value="Cwc2/Slt11"/>
</dbReference>
<evidence type="ECO:0000256" key="10">
    <source>
        <dbReference type="SAM" id="MobiDB-lite"/>
    </source>
</evidence>
<reference evidence="12 13" key="1">
    <citation type="submission" date="2020-06" db="EMBL/GenBank/DDBJ databases">
        <title>The yeast mating-type switching endonuclease HO is a domesticated member of an unorthodox homing genetic element family.</title>
        <authorList>
            <person name="Coughlan A.Y."/>
            <person name="Lombardi L."/>
            <person name="Braun-Galleani S."/>
            <person name="Martos A.R."/>
            <person name="Galeote V."/>
            <person name="Bigey F."/>
            <person name="Dequin S."/>
            <person name="Byrne K.P."/>
            <person name="Wolfe K.H."/>
        </authorList>
    </citation>
    <scope>NUCLEOTIDE SEQUENCE [LARGE SCALE GENOMIC DNA]</scope>
    <source>
        <strain evidence="12 13">CBS2947</strain>
    </source>
</reference>
<dbReference type="GO" id="GO:0000974">
    <property type="term" value="C:Prp19 complex"/>
    <property type="evidence" value="ECO:0007669"/>
    <property type="project" value="TreeGrafter"/>
</dbReference>
<comment type="function">
    <text evidence="9">Involved in pre-mRNA splicing. Facilitates the cooperative formation of U2/U6 helix II in association with stem II in the spliceosome. Binds to RNA.</text>
</comment>
<feature type="domain" description="STL11/RBM22-like N-terminal" evidence="11">
    <location>
        <begin position="7"/>
        <end position="124"/>
    </location>
</feature>
<dbReference type="GO" id="GO:0071006">
    <property type="term" value="C:U2-type catalytic step 1 spliceosome"/>
    <property type="evidence" value="ECO:0007669"/>
    <property type="project" value="TreeGrafter"/>
</dbReference>
<keyword evidence="7" id="KW-0508">mRNA splicing</keyword>
<dbReference type="GO" id="GO:0017070">
    <property type="term" value="F:U6 snRNA binding"/>
    <property type="evidence" value="ECO:0007669"/>
    <property type="project" value="TreeGrafter"/>
</dbReference>
<keyword evidence="8" id="KW-0539">Nucleus</keyword>
<name>A0A7H9HSZ5_9SACH</name>
<dbReference type="GO" id="GO:0008380">
    <property type="term" value="P:RNA splicing"/>
    <property type="evidence" value="ECO:0007669"/>
    <property type="project" value="UniProtKB-KW"/>
</dbReference>
<comment type="subcellular location">
    <subcellularLocation>
        <location evidence="1">Nucleus</location>
    </subcellularLocation>
</comment>
<proteinExistence type="inferred from homology"/>
<dbReference type="CDD" id="cd12265">
    <property type="entry name" value="RRM_SLT11"/>
    <property type="match status" value="1"/>
</dbReference>
<protein>
    <recommendedName>
        <fullName evidence="3">Pre-mRNA-splicing factor SLT11</fullName>
    </recommendedName>
</protein>
<keyword evidence="5" id="KW-0747">Spliceosome</keyword>
<feature type="region of interest" description="Disordered" evidence="10">
    <location>
        <begin position="329"/>
        <end position="350"/>
    </location>
</feature>
<evidence type="ECO:0000256" key="5">
    <source>
        <dbReference type="ARBA" id="ARBA00022728"/>
    </source>
</evidence>
<keyword evidence="13" id="KW-1185">Reference proteome</keyword>
<dbReference type="PANTHER" id="PTHR14089">
    <property type="entry name" value="PRE-MRNA-SPLICING FACTOR RBM22"/>
    <property type="match status" value="1"/>
</dbReference>
<dbReference type="Pfam" id="PF21369">
    <property type="entry name" value="STL11_N"/>
    <property type="match status" value="1"/>
</dbReference>
<dbReference type="EMBL" id="CP059270">
    <property type="protein sequence ID" value="QLQ80439.1"/>
    <property type="molecule type" value="Genomic_DNA"/>
</dbReference>
<evidence type="ECO:0000256" key="2">
    <source>
        <dbReference type="ARBA" id="ARBA00007781"/>
    </source>
</evidence>
<accession>A0A7H9HSZ5</accession>
<evidence type="ECO:0000259" key="11">
    <source>
        <dbReference type="Pfam" id="PF21369"/>
    </source>
</evidence>
<dbReference type="GO" id="GO:0036002">
    <property type="term" value="F:pre-mRNA binding"/>
    <property type="evidence" value="ECO:0007669"/>
    <property type="project" value="TreeGrafter"/>
</dbReference>
<gene>
    <name evidence="12" type="ORF">HG537_0D04390</name>
</gene>
<comment type="similarity">
    <text evidence="2">Belongs to the SLT11 family.</text>
</comment>